<dbReference type="GO" id="GO:0005773">
    <property type="term" value="C:vacuole"/>
    <property type="evidence" value="ECO:0007669"/>
    <property type="project" value="TreeGrafter"/>
</dbReference>
<dbReference type="InterPro" id="IPR001563">
    <property type="entry name" value="Peptidase_S10"/>
</dbReference>
<comment type="caution">
    <text evidence="11">The sequence shown here is derived from an EMBL/GenBank/DDBJ whole genome shotgun (WGS) entry which is preliminary data.</text>
</comment>
<comment type="subcellular location">
    <subcellularLocation>
        <location evidence="1">Secreted</location>
    </subcellularLocation>
</comment>
<dbReference type="OrthoDB" id="443318at2759"/>
<dbReference type="InterPro" id="IPR033124">
    <property type="entry name" value="Ser_caboxypep_his_AS"/>
</dbReference>
<reference evidence="11" key="1">
    <citation type="submission" date="2017-07" db="EMBL/GenBank/DDBJ databases">
        <title>Taro Niue Genome Assembly and Annotation.</title>
        <authorList>
            <person name="Atibalentja N."/>
            <person name="Keating K."/>
            <person name="Fields C.J."/>
        </authorList>
    </citation>
    <scope>NUCLEOTIDE SEQUENCE</scope>
    <source>
        <strain evidence="11">Niue_2</strain>
        <tissue evidence="11">Leaf</tissue>
    </source>
</reference>
<evidence type="ECO:0000256" key="9">
    <source>
        <dbReference type="ARBA" id="ARBA00023180"/>
    </source>
</evidence>
<gene>
    <name evidence="11" type="ORF">Taro_004290</name>
</gene>
<evidence type="ECO:0000256" key="4">
    <source>
        <dbReference type="ARBA" id="ARBA00022645"/>
    </source>
</evidence>
<keyword evidence="4 10" id="KW-0121">Carboxypeptidase</keyword>
<protein>
    <recommendedName>
        <fullName evidence="10">Carboxypeptidase</fullName>
        <ecNumber evidence="10">3.4.16.-</ecNumber>
    </recommendedName>
</protein>
<dbReference type="EMBL" id="NMUH01000114">
    <property type="protein sequence ID" value="MQL71977.1"/>
    <property type="molecule type" value="Genomic_DNA"/>
</dbReference>
<keyword evidence="8" id="KW-1015">Disulfide bond</keyword>
<evidence type="ECO:0000313" key="12">
    <source>
        <dbReference type="Proteomes" id="UP000652761"/>
    </source>
</evidence>
<dbReference type="Pfam" id="PF00450">
    <property type="entry name" value="Peptidase_S10"/>
    <property type="match status" value="1"/>
</dbReference>
<dbReference type="Gene3D" id="3.40.50.1820">
    <property type="entry name" value="alpha/beta hydrolase"/>
    <property type="match status" value="1"/>
</dbReference>
<evidence type="ECO:0000256" key="10">
    <source>
        <dbReference type="RuleBase" id="RU361156"/>
    </source>
</evidence>
<dbReference type="PANTHER" id="PTHR11802">
    <property type="entry name" value="SERINE PROTEASE FAMILY S10 SERINE CARBOXYPEPTIDASE"/>
    <property type="match status" value="1"/>
</dbReference>
<evidence type="ECO:0000256" key="2">
    <source>
        <dbReference type="ARBA" id="ARBA00009431"/>
    </source>
</evidence>
<dbReference type="Gene3D" id="6.10.250.940">
    <property type="match status" value="1"/>
</dbReference>
<dbReference type="AlphaFoldDB" id="A0A843TPN7"/>
<feature type="chain" id="PRO_5033097640" description="Carboxypeptidase" evidence="10">
    <location>
        <begin position="27"/>
        <end position="508"/>
    </location>
</feature>
<dbReference type="SUPFAM" id="SSF53474">
    <property type="entry name" value="alpha/beta-Hydrolases"/>
    <property type="match status" value="1"/>
</dbReference>
<keyword evidence="5 10" id="KW-0645">Protease</keyword>
<evidence type="ECO:0000256" key="6">
    <source>
        <dbReference type="ARBA" id="ARBA00022729"/>
    </source>
</evidence>
<keyword evidence="9" id="KW-0325">Glycoprotein</keyword>
<dbReference type="PROSITE" id="PS00131">
    <property type="entry name" value="CARBOXYPEPT_SER_SER"/>
    <property type="match status" value="1"/>
</dbReference>
<evidence type="ECO:0000256" key="5">
    <source>
        <dbReference type="ARBA" id="ARBA00022670"/>
    </source>
</evidence>
<dbReference type="Gene3D" id="3.40.50.11320">
    <property type="match status" value="1"/>
</dbReference>
<dbReference type="PROSITE" id="PS00560">
    <property type="entry name" value="CARBOXYPEPT_SER_HIS"/>
    <property type="match status" value="1"/>
</dbReference>
<dbReference type="GO" id="GO:0004185">
    <property type="term" value="F:serine-type carboxypeptidase activity"/>
    <property type="evidence" value="ECO:0007669"/>
    <property type="project" value="UniProtKB-UniRule"/>
</dbReference>
<dbReference type="PRINTS" id="PR00724">
    <property type="entry name" value="CRBOXYPTASEC"/>
</dbReference>
<evidence type="ECO:0000256" key="3">
    <source>
        <dbReference type="ARBA" id="ARBA00022525"/>
    </source>
</evidence>
<dbReference type="GO" id="GO:0005576">
    <property type="term" value="C:extracellular region"/>
    <property type="evidence" value="ECO:0007669"/>
    <property type="project" value="UniProtKB-SubCell"/>
</dbReference>
<name>A0A843TPN7_COLES</name>
<keyword evidence="3" id="KW-0964">Secreted</keyword>
<evidence type="ECO:0000313" key="11">
    <source>
        <dbReference type="EMBL" id="MQL71977.1"/>
    </source>
</evidence>
<keyword evidence="12" id="KW-1185">Reference proteome</keyword>
<dbReference type="PANTHER" id="PTHR11802:SF132">
    <property type="entry name" value="SERINE CARBOXYPEPTIDASE-LIKE 36-RELATED"/>
    <property type="match status" value="1"/>
</dbReference>
<accession>A0A843TPN7</accession>
<sequence>MKAVKLPRILPLLALLPVLAAVGSHAAPSTAKRMMRQGDALRKLILHPANMKKKASSEAADGEASVFSANLASRVMAQDGLKEKDKIMKLPGQPDGVDFDQYGGYVTVNEQAGRALYYYFAEAPDAASKPLLLWLNGGPGCSSIGYGAMEELGPFRVMSDGKTLFSNPYSWNQVANVLFLESPAGVGFSYSNTTDDYALSGDARTAEDAYVFLVNWFERFPEYRTRDFYISGESYAGHYVPQLAHAIHHYNQLPNANFINLKGIAIGNAVLNDPTDNHGMYDFFWTHALTSDESHKAMSKYCDFTTDNGTFSAECQAILKEASDVMNQLDIYNIYGPLCFDGTLTGVPKTVSIDSFDPCSDVYVQAYLNDPAVQKALHANVTGVDFPWVACRQVIDALPWQDSVTTVLPMLEEFMASGMRVWVYSGDNDGIVPVTSTRYSINSLNLTVKTGWQPWAAAGELGGFSEVYKGDLTLATVRGAGHEVPSFRPLRALVMIQSFLEGKPLPPY</sequence>
<keyword evidence="7 10" id="KW-0378">Hydrolase</keyword>
<evidence type="ECO:0000256" key="8">
    <source>
        <dbReference type="ARBA" id="ARBA00023157"/>
    </source>
</evidence>
<proteinExistence type="inferred from homology"/>
<dbReference type="InterPro" id="IPR029058">
    <property type="entry name" value="AB_hydrolase_fold"/>
</dbReference>
<dbReference type="EC" id="3.4.16.-" evidence="10"/>
<dbReference type="InterPro" id="IPR018202">
    <property type="entry name" value="Ser_caboxypep_ser_AS"/>
</dbReference>
<dbReference type="FunFam" id="3.40.50.11320:FF:000001">
    <property type="entry name" value="Carboxypeptidase"/>
    <property type="match status" value="1"/>
</dbReference>
<dbReference type="Proteomes" id="UP000652761">
    <property type="component" value="Unassembled WGS sequence"/>
</dbReference>
<evidence type="ECO:0000256" key="7">
    <source>
        <dbReference type="ARBA" id="ARBA00022801"/>
    </source>
</evidence>
<feature type="signal peptide" evidence="10">
    <location>
        <begin position="1"/>
        <end position="26"/>
    </location>
</feature>
<evidence type="ECO:0000256" key="1">
    <source>
        <dbReference type="ARBA" id="ARBA00004613"/>
    </source>
</evidence>
<feature type="non-terminal residue" evidence="11">
    <location>
        <position position="508"/>
    </location>
</feature>
<dbReference type="GO" id="GO:0006508">
    <property type="term" value="P:proteolysis"/>
    <property type="evidence" value="ECO:0007669"/>
    <property type="project" value="UniProtKB-KW"/>
</dbReference>
<keyword evidence="6 10" id="KW-0732">Signal</keyword>
<comment type="similarity">
    <text evidence="2 10">Belongs to the peptidase S10 family.</text>
</comment>
<dbReference type="FunFam" id="3.40.50.1820:FF:000030">
    <property type="entry name" value="Carboxypeptidase"/>
    <property type="match status" value="1"/>
</dbReference>
<organism evidence="11 12">
    <name type="scientific">Colocasia esculenta</name>
    <name type="common">Wild taro</name>
    <name type="synonym">Arum esculentum</name>
    <dbReference type="NCBI Taxonomy" id="4460"/>
    <lineage>
        <taxon>Eukaryota</taxon>
        <taxon>Viridiplantae</taxon>
        <taxon>Streptophyta</taxon>
        <taxon>Embryophyta</taxon>
        <taxon>Tracheophyta</taxon>
        <taxon>Spermatophyta</taxon>
        <taxon>Magnoliopsida</taxon>
        <taxon>Liliopsida</taxon>
        <taxon>Araceae</taxon>
        <taxon>Aroideae</taxon>
        <taxon>Colocasieae</taxon>
        <taxon>Colocasia</taxon>
    </lineage>
</organism>